<dbReference type="RefSeq" id="WP_250142174.1">
    <property type="nucleotide sequence ID" value="NZ_JALIQP010000006.1"/>
</dbReference>
<feature type="compositionally biased region" description="Acidic residues" evidence="1">
    <location>
        <begin position="153"/>
        <end position="169"/>
    </location>
</feature>
<dbReference type="PROSITE" id="PS51318">
    <property type="entry name" value="TAT"/>
    <property type="match status" value="1"/>
</dbReference>
<feature type="region of interest" description="Disordered" evidence="1">
    <location>
        <begin position="141"/>
        <end position="210"/>
    </location>
</feature>
<dbReference type="InterPro" id="IPR006311">
    <property type="entry name" value="TAT_signal"/>
</dbReference>
<evidence type="ECO:0000313" key="2">
    <source>
        <dbReference type="EMBL" id="MFC4544704.1"/>
    </source>
</evidence>
<feature type="compositionally biased region" description="Gly residues" evidence="1">
    <location>
        <begin position="176"/>
        <end position="210"/>
    </location>
</feature>
<protein>
    <submittedName>
        <fullName evidence="2">Calcium-binding protein</fullName>
    </submittedName>
</protein>
<dbReference type="Proteomes" id="UP001595898">
    <property type="component" value="Unassembled WGS sequence"/>
</dbReference>
<sequence length="210" mass="21049">MTEDNSGLFDDSRRSFMKKGALATTALALGAGATAGTASAQEDADEVLVYGDDYLPGQDFTVVSALNTQTKEDLIAESGSEDDVFDDPDDWDAYIISYDLGVDAPTWGFVLEENGTLSMGDSATMGEDGQFRDSALDLIEVTPGATGNGDDNGNGDEEDGDMEEEEEENGAAADDGNGGNGGDGGGNGGDGGGNGGDGGAGNGGDDGGGN</sequence>
<comment type="caution">
    <text evidence="2">The sequence shown here is derived from an EMBL/GenBank/DDBJ whole genome shotgun (WGS) entry which is preliminary data.</text>
</comment>
<accession>A0ABD5PWI8</accession>
<reference evidence="2 3" key="1">
    <citation type="journal article" date="2019" name="Int. J. Syst. Evol. Microbiol.">
        <title>The Global Catalogue of Microorganisms (GCM) 10K type strain sequencing project: providing services to taxonomists for standard genome sequencing and annotation.</title>
        <authorList>
            <consortium name="The Broad Institute Genomics Platform"/>
            <consortium name="The Broad Institute Genome Sequencing Center for Infectious Disease"/>
            <person name="Wu L."/>
            <person name="Ma J."/>
        </authorList>
    </citation>
    <scope>NUCLEOTIDE SEQUENCE [LARGE SCALE GENOMIC DNA]</scope>
    <source>
        <strain evidence="2 3">WLHS5</strain>
    </source>
</reference>
<name>A0ABD5PWI8_9EURY</name>
<dbReference type="AlphaFoldDB" id="A0ABD5PWI8"/>
<gene>
    <name evidence="2" type="ORF">ACFO5R_22480</name>
</gene>
<evidence type="ECO:0000256" key="1">
    <source>
        <dbReference type="SAM" id="MobiDB-lite"/>
    </source>
</evidence>
<organism evidence="2 3">
    <name type="scientific">Halosolutus amylolyticus</name>
    <dbReference type="NCBI Taxonomy" id="2932267"/>
    <lineage>
        <taxon>Archaea</taxon>
        <taxon>Methanobacteriati</taxon>
        <taxon>Methanobacteriota</taxon>
        <taxon>Stenosarchaea group</taxon>
        <taxon>Halobacteria</taxon>
        <taxon>Halobacteriales</taxon>
        <taxon>Natrialbaceae</taxon>
        <taxon>Halosolutus</taxon>
    </lineage>
</organism>
<proteinExistence type="predicted"/>
<evidence type="ECO:0000313" key="3">
    <source>
        <dbReference type="Proteomes" id="UP001595898"/>
    </source>
</evidence>
<keyword evidence="3" id="KW-1185">Reference proteome</keyword>
<dbReference type="EMBL" id="JBHSFA010000012">
    <property type="protein sequence ID" value="MFC4544704.1"/>
    <property type="molecule type" value="Genomic_DNA"/>
</dbReference>